<gene>
    <name evidence="3" type="ORF">I542_3841</name>
</gene>
<dbReference type="AlphaFoldDB" id="A0A829QKI9"/>
<protein>
    <submittedName>
        <fullName evidence="3">Integrase core domain protein</fullName>
    </submittedName>
</protein>
<reference evidence="3 4" key="1">
    <citation type="submission" date="2013-12" db="EMBL/GenBank/DDBJ databases">
        <authorList>
            <person name="Zelazny A."/>
            <person name="Olivier K."/>
            <person name="Holland S."/>
            <person name="Lenaerts A."/>
            <person name="Ordway D."/>
            <person name="DeGroote M.A."/>
            <person name="Parker T."/>
            <person name="Sizemore C."/>
            <person name="Tallon L.J."/>
            <person name="Sadzewicz L.K."/>
            <person name="Sengamalay N."/>
            <person name="Fraser C.M."/>
            <person name="Hine E."/>
            <person name="Shefchek K.A."/>
            <person name="Das S.P."/>
            <person name="Tettelin H."/>
        </authorList>
    </citation>
    <scope>NUCLEOTIDE SEQUENCE [LARGE SCALE GENOMIC DNA]</scope>
    <source>
        <strain evidence="3 4">1948</strain>
    </source>
</reference>
<comment type="caution">
    <text evidence="3">The sequence shown here is derived from an EMBL/GenBank/DDBJ whole genome shotgun (WGS) entry which is preliminary data.</text>
</comment>
<organism evidence="3 4">
    <name type="scientific">Mycobacteroides abscessus 1948</name>
    <dbReference type="NCBI Taxonomy" id="1299323"/>
    <lineage>
        <taxon>Bacteria</taxon>
        <taxon>Bacillati</taxon>
        <taxon>Actinomycetota</taxon>
        <taxon>Actinomycetes</taxon>
        <taxon>Mycobacteriales</taxon>
        <taxon>Mycobacteriaceae</taxon>
        <taxon>Mycobacteroides</taxon>
        <taxon>Mycobacteroides abscessus</taxon>
    </lineage>
</organism>
<dbReference type="GO" id="GO:0003676">
    <property type="term" value="F:nucleic acid binding"/>
    <property type="evidence" value="ECO:0007669"/>
    <property type="project" value="InterPro"/>
</dbReference>
<proteinExistence type="predicted"/>
<dbReference type="InterPro" id="IPR009057">
    <property type="entry name" value="Homeodomain-like_sf"/>
</dbReference>
<name>A0A829QKI9_9MYCO</name>
<dbReference type="Proteomes" id="UP000021210">
    <property type="component" value="Unassembled WGS sequence"/>
</dbReference>
<dbReference type="InterPro" id="IPR055247">
    <property type="entry name" value="InsJ-like_HTH"/>
</dbReference>
<dbReference type="Gene3D" id="3.30.420.10">
    <property type="entry name" value="Ribonuclease H-like superfamily/Ribonuclease H"/>
    <property type="match status" value="1"/>
</dbReference>
<dbReference type="SUPFAM" id="SSF53098">
    <property type="entry name" value="Ribonuclease H-like"/>
    <property type="match status" value="1"/>
</dbReference>
<dbReference type="GO" id="GO:0015074">
    <property type="term" value="P:DNA integration"/>
    <property type="evidence" value="ECO:0007669"/>
    <property type="project" value="InterPro"/>
</dbReference>
<dbReference type="SUPFAM" id="SSF46689">
    <property type="entry name" value="Homeodomain-like"/>
    <property type="match status" value="1"/>
</dbReference>
<evidence type="ECO:0000259" key="2">
    <source>
        <dbReference type="PROSITE" id="PS50994"/>
    </source>
</evidence>
<evidence type="ECO:0000256" key="1">
    <source>
        <dbReference type="SAM" id="MobiDB-lite"/>
    </source>
</evidence>
<dbReference type="InterPro" id="IPR012337">
    <property type="entry name" value="RNaseH-like_sf"/>
</dbReference>
<dbReference type="InterPro" id="IPR001584">
    <property type="entry name" value="Integrase_cat-core"/>
</dbReference>
<sequence>MTAGAERFGIGTRFVYEGQIIDVVQLRSTPKGPEVIASNGLEVMHVALKELLQSSRARLIPTEDGPSADDEQETAAMMLAQLSKAELKTVRERAAHVREVLTGFRRGSEHIKEPDEPRPGFDPCGALADRYKAKAEQLNTSVRTVQRWVSNYRRFGEAGLVDHRKPRQLGVDQRWVDEALAVMVERTNESRCTRKLVMWEATKRIEQRYGTGSVQIPSKTTAYKVLKILETRYPAFRLSAARNRDIAGRPQEPYGKLKPTRPGEFMLMDTTPLDVFAYDPATSRSIRVELTVAMDWYTRCITALRLTPVSTKAVDVAAVLYQLYRPLPAGPNWPDHACWPEHGVPRSVLIDPDAIDYTGAKYPQKHEQQAGPPTRSGGPAIVPETIVIDHGKIYVSEHINSVCARMGISIQPVRLGEGRDKGPVERFFRSVRQGVLEFLPGYAGPDIASRGLDPQAQAELYIDELEELLRQWVAVYYHHRPHSGLVDPHLPSARMSPAQMYEHGLAGAGFIEIPRDPDLAYEFLRPELRTIQPYGVQVDNRIYRGLPQDETHILGELANLPSPYGRHRWPVYSDPDDIRYVYVRHPDNRRWHTLTWELADALNMPMSDERLSYLRRQAAQQHEEFDDRLILDELLSGWNLSMGTSTTEKRIALRMSRPHATLSYQIQQIGPRPSRPETGQLAPDTAPEPLLAQGTSAIAADIQIEGTAARCRAAAQASDDDDDDELDDFYAGALEEA</sequence>
<evidence type="ECO:0000313" key="3">
    <source>
        <dbReference type="EMBL" id="EUA63684.1"/>
    </source>
</evidence>
<evidence type="ECO:0000313" key="4">
    <source>
        <dbReference type="Proteomes" id="UP000021210"/>
    </source>
</evidence>
<feature type="domain" description="Integrase catalytic" evidence="2">
    <location>
        <begin position="258"/>
        <end position="505"/>
    </location>
</feature>
<dbReference type="Pfam" id="PF13518">
    <property type="entry name" value="HTH_28"/>
    <property type="match status" value="1"/>
</dbReference>
<dbReference type="EMBL" id="JAOH01000002">
    <property type="protein sequence ID" value="EUA63684.1"/>
    <property type="molecule type" value="Genomic_DNA"/>
</dbReference>
<feature type="region of interest" description="Disordered" evidence="1">
    <location>
        <begin position="667"/>
        <end position="688"/>
    </location>
</feature>
<accession>A0A829QKI9</accession>
<dbReference type="PROSITE" id="PS50994">
    <property type="entry name" value="INTEGRASE"/>
    <property type="match status" value="1"/>
</dbReference>
<dbReference type="InterPro" id="IPR036397">
    <property type="entry name" value="RNaseH_sf"/>
</dbReference>